<evidence type="ECO:0000313" key="3">
    <source>
        <dbReference type="Proteomes" id="UP000247233"/>
    </source>
</evidence>
<accession>A0A317WKZ3</accession>
<sequence>MCGYLRLVISVQPVRQSTRNSRAIAQSTIIPGLRLIIVKFVRIQVRWQSGARVLKRQSKSTTPPLPPKKKRKTRKKSWRRKRKREKKRKKKLRINTE</sequence>
<evidence type="ECO:0000256" key="1">
    <source>
        <dbReference type="SAM" id="MobiDB-lite"/>
    </source>
</evidence>
<evidence type="ECO:0000313" key="2">
    <source>
        <dbReference type="EMBL" id="PWY85972.1"/>
    </source>
</evidence>
<dbReference type="AlphaFoldDB" id="A0A317WKZ3"/>
<dbReference type="Proteomes" id="UP000247233">
    <property type="component" value="Unassembled WGS sequence"/>
</dbReference>
<gene>
    <name evidence="2" type="ORF">BO70DRAFT_218434</name>
</gene>
<name>A0A317WKZ3_9EURO</name>
<dbReference type="VEuPathDB" id="FungiDB:BO70DRAFT_218434"/>
<protein>
    <submittedName>
        <fullName evidence="2">Uncharacterized protein</fullName>
    </submittedName>
</protein>
<keyword evidence="3" id="KW-1185">Reference proteome</keyword>
<dbReference type="EMBL" id="MSFL01000008">
    <property type="protein sequence ID" value="PWY85972.1"/>
    <property type="molecule type" value="Genomic_DNA"/>
</dbReference>
<feature type="compositionally biased region" description="Basic residues" evidence="1">
    <location>
        <begin position="67"/>
        <end position="97"/>
    </location>
</feature>
<dbReference type="GeneID" id="37060944"/>
<proteinExistence type="predicted"/>
<feature type="region of interest" description="Disordered" evidence="1">
    <location>
        <begin position="52"/>
        <end position="97"/>
    </location>
</feature>
<organism evidence="2 3">
    <name type="scientific">Aspergillus heteromorphus CBS 117.55</name>
    <dbReference type="NCBI Taxonomy" id="1448321"/>
    <lineage>
        <taxon>Eukaryota</taxon>
        <taxon>Fungi</taxon>
        <taxon>Dikarya</taxon>
        <taxon>Ascomycota</taxon>
        <taxon>Pezizomycotina</taxon>
        <taxon>Eurotiomycetes</taxon>
        <taxon>Eurotiomycetidae</taxon>
        <taxon>Eurotiales</taxon>
        <taxon>Aspergillaceae</taxon>
        <taxon>Aspergillus</taxon>
        <taxon>Aspergillus subgen. Circumdati</taxon>
    </lineage>
</organism>
<comment type="caution">
    <text evidence="2">The sequence shown here is derived from an EMBL/GenBank/DDBJ whole genome shotgun (WGS) entry which is preliminary data.</text>
</comment>
<dbReference type="RefSeq" id="XP_025400524.1">
    <property type="nucleotide sequence ID" value="XM_025538707.1"/>
</dbReference>
<reference evidence="2 3" key="1">
    <citation type="submission" date="2016-12" db="EMBL/GenBank/DDBJ databases">
        <title>The genomes of Aspergillus section Nigri reveals drivers in fungal speciation.</title>
        <authorList>
            <consortium name="DOE Joint Genome Institute"/>
            <person name="Vesth T.C."/>
            <person name="Nybo J."/>
            <person name="Theobald S."/>
            <person name="Brandl J."/>
            <person name="Frisvad J.C."/>
            <person name="Nielsen K.F."/>
            <person name="Lyhne E.K."/>
            <person name="Kogle M.E."/>
            <person name="Kuo A."/>
            <person name="Riley R."/>
            <person name="Clum A."/>
            <person name="Nolan M."/>
            <person name="Lipzen A."/>
            <person name="Salamov A."/>
            <person name="Henrissat B."/>
            <person name="Wiebenga A."/>
            <person name="De Vries R.P."/>
            <person name="Grigoriev I.V."/>
            <person name="Mortensen U.H."/>
            <person name="Andersen M.R."/>
            <person name="Baker S.E."/>
        </authorList>
    </citation>
    <scope>NUCLEOTIDE SEQUENCE [LARGE SCALE GENOMIC DNA]</scope>
    <source>
        <strain evidence="2 3">CBS 117.55</strain>
    </source>
</reference>